<dbReference type="FunFam" id="3.40.50.410:FF:000071">
    <property type="entry name" value="ATP-dependent DNA helicase II subunit 1"/>
    <property type="match status" value="1"/>
</dbReference>
<dbReference type="Pfam" id="PF03731">
    <property type="entry name" value="Ku_N"/>
    <property type="match status" value="1"/>
</dbReference>
<feature type="active site" description="Schiff-base intermediate with DNA; for 5'-deoxyribose-5-phosphate lyase activity" evidence="21">
    <location>
        <position position="26"/>
    </location>
</feature>
<dbReference type="Gene3D" id="2.40.290.10">
    <property type="match status" value="1"/>
</dbReference>
<comment type="catalytic activity">
    <reaction evidence="20">
        <text>ATP + H2O = ADP + phosphate + H(+)</text>
        <dbReference type="Rhea" id="RHEA:13065"/>
        <dbReference type="ChEBI" id="CHEBI:15377"/>
        <dbReference type="ChEBI" id="CHEBI:15378"/>
        <dbReference type="ChEBI" id="CHEBI:30616"/>
        <dbReference type="ChEBI" id="CHEBI:43474"/>
        <dbReference type="ChEBI" id="CHEBI:456216"/>
        <dbReference type="EC" id="3.6.4.12"/>
    </reaction>
</comment>
<dbReference type="GO" id="GO:0000723">
    <property type="term" value="P:telomere maintenance"/>
    <property type="evidence" value="ECO:0007669"/>
    <property type="project" value="InterPro"/>
</dbReference>
<dbReference type="SUPFAM" id="SSF68906">
    <property type="entry name" value="SAP domain"/>
    <property type="match status" value="1"/>
</dbReference>
<evidence type="ECO:0000259" key="23">
    <source>
        <dbReference type="PROSITE" id="PS50800"/>
    </source>
</evidence>
<dbReference type="InterPro" id="IPR005161">
    <property type="entry name" value="Ku_N"/>
</dbReference>
<dbReference type="PANTHER" id="PTHR12604:SF2">
    <property type="entry name" value="X-RAY REPAIR CROSS-COMPLEMENTING PROTEIN 6"/>
    <property type="match status" value="1"/>
</dbReference>
<dbReference type="SUPFAM" id="SSF100939">
    <property type="entry name" value="SPOC domain-like"/>
    <property type="match status" value="1"/>
</dbReference>
<keyword evidence="7" id="KW-0158">Chromosome</keyword>
<feature type="region of interest" description="Disordered" evidence="22">
    <location>
        <begin position="1"/>
        <end position="25"/>
    </location>
</feature>
<dbReference type="InterPro" id="IPR003034">
    <property type="entry name" value="SAP_dom"/>
</dbReference>
<keyword evidence="11 24" id="KW-0347">Helicase</keyword>
<evidence type="ECO:0000256" key="4">
    <source>
        <dbReference type="ARBA" id="ARBA00011584"/>
    </source>
</evidence>
<dbReference type="GO" id="GO:0000781">
    <property type="term" value="C:chromosome, telomeric region"/>
    <property type="evidence" value="ECO:0007669"/>
    <property type="project" value="UniProtKB-SubCell"/>
</dbReference>
<dbReference type="EMBL" id="JPOX01000022">
    <property type="protein sequence ID" value="KFX45694.1"/>
    <property type="molecule type" value="Genomic_DNA"/>
</dbReference>
<keyword evidence="10" id="KW-0378">Hydrolase</keyword>
<dbReference type="GO" id="GO:0006303">
    <property type="term" value="P:double-strand break repair via nonhomologous end joining"/>
    <property type="evidence" value="ECO:0007669"/>
    <property type="project" value="InterPro"/>
</dbReference>
<keyword evidence="16" id="KW-0234">DNA repair</keyword>
<evidence type="ECO:0000256" key="19">
    <source>
        <dbReference type="ARBA" id="ARBA00031811"/>
    </source>
</evidence>
<reference evidence="24" key="1">
    <citation type="journal article" date="2014" name="PLoS Genet.">
        <title>Signature Gene Expression Reveals Novel Clues to the Molecular Mechanisms of Dimorphic Transition in Penicillium marneffei.</title>
        <authorList>
            <person name="Yang E."/>
            <person name="Wang G."/>
            <person name="Cai J."/>
            <person name="Woo P.C."/>
            <person name="Lau S.K."/>
            <person name="Yuen K.-Y."/>
            <person name="Chow W.-N."/>
            <person name="Lin X."/>
        </authorList>
    </citation>
    <scope>NUCLEOTIDE SEQUENCE [LARGE SCALE GENOMIC DNA]</scope>
    <source>
        <strain evidence="24">PM1</strain>
    </source>
</reference>
<evidence type="ECO:0000256" key="1">
    <source>
        <dbReference type="ARBA" id="ARBA00004123"/>
    </source>
</evidence>
<evidence type="ECO:0000256" key="6">
    <source>
        <dbReference type="ARBA" id="ARBA00021796"/>
    </source>
</evidence>
<dbReference type="SMART" id="SM00513">
    <property type="entry name" value="SAP"/>
    <property type="match status" value="1"/>
</dbReference>
<dbReference type="SMART" id="SM00559">
    <property type="entry name" value="Ku78"/>
    <property type="match status" value="1"/>
</dbReference>
<evidence type="ECO:0000256" key="3">
    <source>
        <dbReference type="ARBA" id="ARBA00005240"/>
    </source>
</evidence>
<evidence type="ECO:0000256" key="15">
    <source>
        <dbReference type="ARBA" id="ARBA00023172"/>
    </source>
</evidence>
<dbReference type="GO" id="GO:0016787">
    <property type="term" value="F:hydrolase activity"/>
    <property type="evidence" value="ECO:0007669"/>
    <property type="project" value="UniProtKB-KW"/>
</dbReference>
<dbReference type="InterPro" id="IPR006164">
    <property type="entry name" value="DNA_bd_Ku70/Ku80"/>
</dbReference>
<dbReference type="GO" id="GO:0042162">
    <property type="term" value="F:telomeric DNA binding"/>
    <property type="evidence" value="ECO:0007669"/>
    <property type="project" value="InterPro"/>
</dbReference>
<evidence type="ECO:0000256" key="14">
    <source>
        <dbReference type="ARBA" id="ARBA00023125"/>
    </source>
</evidence>
<keyword evidence="14" id="KW-0238">DNA-binding</keyword>
<evidence type="ECO:0000256" key="12">
    <source>
        <dbReference type="ARBA" id="ARBA00022840"/>
    </source>
</evidence>
<keyword evidence="8" id="KW-0547">Nucleotide-binding</keyword>
<organism evidence="24">
    <name type="scientific">Talaromyces marneffei PM1</name>
    <dbReference type="NCBI Taxonomy" id="1077442"/>
    <lineage>
        <taxon>Eukaryota</taxon>
        <taxon>Fungi</taxon>
        <taxon>Dikarya</taxon>
        <taxon>Ascomycota</taxon>
        <taxon>Pezizomycotina</taxon>
        <taxon>Eurotiomycetes</taxon>
        <taxon>Eurotiomycetidae</taxon>
        <taxon>Eurotiales</taxon>
        <taxon>Trichocomaceae</taxon>
        <taxon>Talaromyces</taxon>
        <taxon>Talaromyces sect. Talaromyces</taxon>
    </lineage>
</organism>
<keyword evidence="13" id="KW-0779">Telomere</keyword>
<dbReference type="NCBIfam" id="TIGR00578">
    <property type="entry name" value="ku70"/>
    <property type="match status" value="1"/>
</dbReference>
<dbReference type="InterPro" id="IPR047087">
    <property type="entry name" value="KU70_core_dom"/>
</dbReference>
<evidence type="ECO:0000256" key="18">
    <source>
        <dbReference type="ARBA" id="ARBA00024890"/>
    </source>
</evidence>
<dbReference type="FunFam" id="4.10.970.10:FF:000003">
    <property type="entry name" value="ATP-dependent DNA helicase II subunit 1"/>
    <property type="match status" value="1"/>
</dbReference>
<keyword evidence="12" id="KW-0067">ATP-binding</keyword>
<dbReference type="GO" id="GO:0003678">
    <property type="term" value="F:DNA helicase activity"/>
    <property type="evidence" value="ECO:0007669"/>
    <property type="project" value="UniProtKB-EC"/>
</dbReference>
<keyword evidence="9" id="KW-0227">DNA damage</keyword>
<dbReference type="InterPro" id="IPR016194">
    <property type="entry name" value="SPOC-like_C_dom_sf"/>
</dbReference>
<dbReference type="GO" id="GO:0003684">
    <property type="term" value="F:damaged DNA binding"/>
    <property type="evidence" value="ECO:0007669"/>
    <property type="project" value="InterPro"/>
</dbReference>
<evidence type="ECO:0000256" key="17">
    <source>
        <dbReference type="ARBA" id="ARBA00023242"/>
    </source>
</evidence>
<dbReference type="Gene3D" id="3.40.50.410">
    <property type="entry name" value="von Willebrand factor, type A domain"/>
    <property type="match status" value="1"/>
</dbReference>
<comment type="subunit">
    <text evidence="4">Heterodimer of Ku70 and Ku80.</text>
</comment>
<evidence type="ECO:0000256" key="7">
    <source>
        <dbReference type="ARBA" id="ARBA00022454"/>
    </source>
</evidence>
<evidence type="ECO:0000256" key="10">
    <source>
        <dbReference type="ARBA" id="ARBA00022801"/>
    </source>
</evidence>
<feature type="domain" description="SAP" evidence="23">
    <location>
        <begin position="551"/>
        <end position="585"/>
    </location>
</feature>
<evidence type="ECO:0000256" key="22">
    <source>
        <dbReference type="SAM" id="MobiDB-lite"/>
    </source>
</evidence>
<feature type="compositionally biased region" description="Polar residues" evidence="22">
    <location>
        <begin position="531"/>
        <end position="544"/>
    </location>
</feature>
<comment type="caution">
    <text evidence="24">The sequence shown here is derived from an EMBL/GenBank/DDBJ whole genome shotgun (WGS) entry which is preliminary data.</text>
</comment>
<dbReference type="PIRSF" id="PIRSF003033">
    <property type="entry name" value="Ku70"/>
    <property type="match status" value="1"/>
</dbReference>
<feature type="compositionally biased region" description="Basic and acidic residues" evidence="22">
    <location>
        <begin position="520"/>
        <end position="530"/>
    </location>
</feature>
<dbReference type="PROSITE" id="PS50800">
    <property type="entry name" value="SAP"/>
    <property type="match status" value="1"/>
</dbReference>
<dbReference type="InterPro" id="IPR036361">
    <property type="entry name" value="SAP_dom_sf"/>
</dbReference>
<accession>A0A093V6U9</accession>
<comment type="subcellular location">
    <subcellularLocation>
        <location evidence="2">Chromosome</location>
        <location evidence="2">Telomere</location>
    </subcellularLocation>
    <subcellularLocation>
        <location evidence="1">Nucleus</location>
    </subcellularLocation>
</comment>
<dbReference type="AlphaFoldDB" id="A0A093V6U9"/>
<dbReference type="CDD" id="cd01458">
    <property type="entry name" value="vWA_ku"/>
    <property type="match status" value="1"/>
</dbReference>
<dbReference type="InterPro" id="IPR006165">
    <property type="entry name" value="Ku70"/>
</dbReference>
<comment type="function">
    <text evidence="18">Single-stranded DNA-dependent ATP-dependent helicase. Involved in non-homologous end joining (NHEJ) DNA double strand break repair. DNA-binding is sequence-independent but has a high affinity to nicks in double-stranded DNA and to the ends of duplex DNA. Binds to naturally occurring chromosomal ends, and therefore provides chromosomal end protection. Required also for telomere recombination to repair telomeric ends in the absence of telomerase. KU70, of the KU70/KU80 heterodimer, binds to the stem loop of TLC1, the RNA component of telomerase. Involved in telomere maintenance. Interacts with telomeric repeats and subtelomeric sequences thereby controlling telomere length and protecting against subtelomeric rearrangement. Maintains telomeric chromatin, which is involved in silencing the expression of genes located at the telomere. Required for mating-type switching.</text>
</comment>
<dbReference type="Gene3D" id="1.10.720.30">
    <property type="entry name" value="SAP domain"/>
    <property type="match status" value="1"/>
</dbReference>
<evidence type="ECO:0000313" key="24">
    <source>
        <dbReference type="EMBL" id="KFX45694.1"/>
    </source>
</evidence>
<dbReference type="Gene3D" id="4.10.970.10">
    <property type="entry name" value="Ku70, bridge and pillars"/>
    <property type="match status" value="1"/>
</dbReference>
<evidence type="ECO:0000256" key="13">
    <source>
        <dbReference type="ARBA" id="ARBA00022895"/>
    </source>
</evidence>
<dbReference type="GO" id="GO:0005524">
    <property type="term" value="F:ATP binding"/>
    <property type="evidence" value="ECO:0007669"/>
    <property type="project" value="UniProtKB-KW"/>
</dbReference>
<evidence type="ECO:0000256" key="20">
    <source>
        <dbReference type="ARBA" id="ARBA00047995"/>
    </source>
</evidence>
<keyword evidence="15" id="KW-0233">DNA recombination</keyword>
<dbReference type="FunFam" id="2.40.290.10:FF:000001">
    <property type="entry name" value="X-ray repair cross complementing 6"/>
    <property type="match status" value="1"/>
</dbReference>
<keyword evidence="17" id="KW-0539">Nucleus</keyword>
<dbReference type="InterPro" id="IPR027388">
    <property type="entry name" value="Ku70_bridge/pillars_dom_sf"/>
</dbReference>
<dbReference type="EC" id="3.6.4.12" evidence="5"/>
<gene>
    <name evidence="24" type="ORF">GQ26_0220880</name>
</gene>
<proteinExistence type="inferred from homology"/>
<dbReference type="InterPro" id="IPR036465">
    <property type="entry name" value="vWFA_dom_sf"/>
</dbReference>
<name>A0A093V6U9_TALMA</name>
<dbReference type="Pfam" id="PF02037">
    <property type="entry name" value="SAP"/>
    <property type="match status" value="1"/>
</dbReference>
<dbReference type="SUPFAM" id="SSF53300">
    <property type="entry name" value="vWA-like"/>
    <property type="match status" value="1"/>
</dbReference>
<evidence type="ECO:0000256" key="11">
    <source>
        <dbReference type="ARBA" id="ARBA00022806"/>
    </source>
</evidence>
<sequence length="589" mass="65767">MADSNPPADDENYQEEDDEVDDSGYKSVKDAVLFAIDISDSMLEVRPPESGKGEPQSPAKAAIKCAYHLMQQRIISNPKDMMGVLFFGTEASKFYDEDENSRGGLSYPHCYLFTDLDVPDANDVKSLRALAEDDDEETEILKPSKERVSMANVLFCANQIFTSKASNFLSRRLFIITDSDNPHSEDRTMRSAATVRAKDLYDLGVIIELFPISKPDHEFDRSKFYDDIVYKTAPGDPEASAFTAAGTQVPNASGDGISLLNSLLSSVNSRSVPRRALFKIPLEFSPNFKISVTGYLIFKRQEPSRSCYVWLGGEKPALAKGTTTQIADDTARTIEKTEIQKAYKFGGEQVSFTIEEQAKLRNFGDPVIRIIGFKPRSSLPIWASTKHPTFIYPNEDEFVGSTRVFAALHQKLLQDEKIGLVWFIPRKNATPVLAAMLPGEEKLDDNGVQFLPPGLWILPLPFADDIRQNPETNLVIDKRAGDYVLEWGEELEKQYQNMYTNQPKTSTLAKRGKPSYEPVAEDKPAKKVKTENANGGNASAEVQSHYRSGSLSKLTVAVLKEFLTEKQLSVSGKKADLVERVEEYFDRKG</sequence>
<evidence type="ECO:0000256" key="9">
    <source>
        <dbReference type="ARBA" id="ARBA00022763"/>
    </source>
</evidence>
<dbReference type="GO" id="GO:0006310">
    <property type="term" value="P:DNA recombination"/>
    <property type="evidence" value="ECO:0007669"/>
    <property type="project" value="UniProtKB-KW"/>
</dbReference>
<feature type="region of interest" description="Disordered" evidence="22">
    <location>
        <begin position="503"/>
        <end position="544"/>
    </location>
</feature>
<feature type="compositionally biased region" description="Acidic residues" evidence="22">
    <location>
        <begin position="8"/>
        <end position="22"/>
    </location>
</feature>
<evidence type="ECO:0000256" key="16">
    <source>
        <dbReference type="ARBA" id="ARBA00023204"/>
    </source>
</evidence>
<evidence type="ECO:0000256" key="2">
    <source>
        <dbReference type="ARBA" id="ARBA00004574"/>
    </source>
</evidence>
<protein>
    <recommendedName>
        <fullName evidence="6">ATP-dependent DNA helicase II subunit 1</fullName>
        <ecNumber evidence="5">3.6.4.12</ecNumber>
    </recommendedName>
    <alternativeName>
        <fullName evidence="19">ATP-dependent DNA helicase II subunit Ku70</fullName>
    </alternativeName>
</protein>
<dbReference type="CDD" id="cd00788">
    <property type="entry name" value="KU70"/>
    <property type="match status" value="1"/>
</dbReference>
<dbReference type="PANTHER" id="PTHR12604">
    <property type="entry name" value="KU AUTOANTIGEN DNA HELICASE"/>
    <property type="match status" value="1"/>
</dbReference>
<dbReference type="HOGENOM" id="CLU_014815_3_0_1"/>
<comment type="similarity">
    <text evidence="3">Belongs to the ku70 family.</text>
</comment>
<evidence type="ECO:0000256" key="21">
    <source>
        <dbReference type="PIRSR" id="PIRSR003033-1"/>
    </source>
</evidence>
<dbReference type="GO" id="GO:0003690">
    <property type="term" value="F:double-stranded DNA binding"/>
    <property type="evidence" value="ECO:0007669"/>
    <property type="project" value="TreeGrafter"/>
</dbReference>
<dbReference type="GO" id="GO:0043564">
    <property type="term" value="C:Ku70:Ku80 complex"/>
    <property type="evidence" value="ECO:0007669"/>
    <property type="project" value="InterPro"/>
</dbReference>
<dbReference type="Pfam" id="PF02735">
    <property type="entry name" value="Ku"/>
    <property type="match status" value="1"/>
</dbReference>
<evidence type="ECO:0000256" key="8">
    <source>
        <dbReference type="ARBA" id="ARBA00022741"/>
    </source>
</evidence>
<evidence type="ECO:0000256" key="5">
    <source>
        <dbReference type="ARBA" id="ARBA00012551"/>
    </source>
</evidence>